<evidence type="ECO:0000259" key="1">
    <source>
        <dbReference type="PROSITE" id="PS51742"/>
    </source>
</evidence>
<dbReference type="PIRSF" id="PIRSF016702">
    <property type="entry name" value="DNA_bp_PD1"/>
    <property type="match status" value="1"/>
</dbReference>
<dbReference type="Pfam" id="PF03479">
    <property type="entry name" value="PCC"/>
    <property type="match status" value="1"/>
</dbReference>
<dbReference type="CDD" id="cd11378">
    <property type="entry name" value="DUF296"/>
    <property type="match status" value="1"/>
</dbReference>
<reference evidence="2" key="1">
    <citation type="submission" date="2006-10" db="EMBL/GenBank/DDBJ databases">
        <title>Complete sequence of Solibacter usitatus Ellin6076.</title>
        <authorList>
            <consortium name="US DOE Joint Genome Institute"/>
            <person name="Copeland A."/>
            <person name="Lucas S."/>
            <person name="Lapidus A."/>
            <person name="Barry K."/>
            <person name="Detter J.C."/>
            <person name="Glavina del Rio T."/>
            <person name="Hammon N."/>
            <person name="Israni S."/>
            <person name="Dalin E."/>
            <person name="Tice H."/>
            <person name="Pitluck S."/>
            <person name="Thompson L.S."/>
            <person name="Brettin T."/>
            <person name="Bruce D."/>
            <person name="Han C."/>
            <person name="Tapia R."/>
            <person name="Gilna P."/>
            <person name="Schmutz J."/>
            <person name="Larimer F."/>
            <person name="Land M."/>
            <person name="Hauser L."/>
            <person name="Kyrpides N."/>
            <person name="Mikhailova N."/>
            <person name="Janssen P.H."/>
            <person name="Kuske C.R."/>
            <person name="Richardson P."/>
        </authorList>
    </citation>
    <scope>NUCLEOTIDE SEQUENCE</scope>
    <source>
        <strain evidence="2">Ellin6076</strain>
    </source>
</reference>
<dbReference type="EMBL" id="CP000473">
    <property type="protein sequence ID" value="ABJ83049.1"/>
    <property type="molecule type" value="Genomic_DNA"/>
</dbReference>
<dbReference type="PROSITE" id="PS51742">
    <property type="entry name" value="PPC"/>
    <property type="match status" value="1"/>
</dbReference>
<dbReference type="eggNOG" id="COG1661">
    <property type="taxonomic scope" value="Bacteria"/>
</dbReference>
<dbReference type="SUPFAM" id="SSF117856">
    <property type="entry name" value="AF0104/ALDC/Ptd012-like"/>
    <property type="match status" value="1"/>
</dbReference>
<protein>
    <recommendedName>
        <fullName evidence="1">PPC domain-containing protein</fullName>
    </recommendedName>
</protein>
<dbReference type="AlphaFoldDB" id="Q026M0"/>
<name>Q026M0_SOLUE</name>
<dbReference type="STRING" id="234267.Acid_2059"/>
<dbReference type="PANTHER" id="PTHR34988:SF1">
    <property type="entry name" value="DNA-BINDING PROTEIN"/>
    <property type="match status" value="1"/>
</dbReference>
<gene>
    <name evidence="2" type="ordered locus">Acid_2059</name>
</gene>
<organism evidence="2">
    <name type="scientific">Solibacter usitatus (strain Ellin6076)</name>
    <dbReference type="NCBI Taxonomy" id="234267"/>
    <lineage>
        <taxon>Bacteria</taxon>
        <taxon>Pseudomonadati</taxon>
        <taxon>Acidobacteriota</taxon>
        <taxon>Terriglobia</taxon>
        <taxon>Bryobacterales</taxon>
        <taxon>Solibacteraceae</taxon>
        <taxon>Candidatus Solibacter</taxon>
    </lineage>
</organism>
<dbReference type="KEGG" id="sus:Acid_2059"/>
<dbReference type="InParanoid" id="Q026M0"/>
<accession>Q026M0</accession>
<proteinExistence type="predicted"/>
<evidence type="ECO:0000313" key="2">
    <source>
        <dbReference type="EMBL" id="ABJ83049.1"/>
    </source>
</evidence>
<dbReference type="InterPro" id="IPR005175">
    <property type="entry name" value="PPC_dom"/>
</dbReference>
<dbReference type="HOGENOM" id="CLU_114051_2_2_0"/>
<dbReference type="PANTHER" id="PTHR34988">
    <property type="entry name" value="PROTEIN, PUTATIVE-RELATED"/>
    <property type="match status" value="1"/>
</dbReference>
<feature type="domain" description="PPC" evidence="1">
    <location>
        <begin position="4"/>
        <end position="140"/>
    </location>
</feature>
<dbReference type="InterPro" id="IPR025707">
    <property type="entry name" value="DNA_bp_PD1"/>
</dbReference>
<dbReference type="OrthoDB" id="9798999at2"/>
<dbReference type="Gene3D" id="3.30.1330.80">
    <property type="entry name" value="Hypothetical protein, similar to alpha- acetolactate decarboxylase, domain 2"/>
    <property type="match status" value="1"/>
</dbReference>
<sequence length="142" mass="15486">MKSKKLNSGTVLVFDRGDEVVSTLTKFAKENRVAAAHFTAIGAFSDAVIGYFDLEKKDYLKNQVNEQVEVVSLIGDIALDKGEPKVHAHVVVGKRNGSAMGGHLLEAHVRPTLELVLQDSGEQLKRKFDPESGLALIDLSEK</sequence>